<keyword evidence="3" id="KW-1185">Reference proteome</keyword>
<dbReference type="Gene3D" id="2.120.10.30">
    <property type="entry name" value="TolB, C-terminal domain"/>
    <property type="match status" value="2"/>
</dbReference>
<evidence type="ECO:0000256" key="1">
    <source>
        <dbReference type="SAM" id="SignalP"/>
    </source>
</evidence>
<proteinExistence type="predicted"/>
<sequence length="289" mass="31650">MTRALLSFISASFLALSAIAQPSTEVYLFELKANGGAMSISNPVNVSSNPGRYDNQPSFSQKTGELFFVSQDATPQIDIFIYNPARGTKTNFSNNASNEYSPTLTPDCKFISCIREVDGTQLLWKFPIRKGEPTMVVPDLVIGYHAWRDDNTLVSFVLGEPQTLQVSDLSAKTNKIVASNIGRSIHKIPGSKLISFLQNREGQPALIQSLDTETGKIETICEAMADSQDMAWTPDGKIIMGQGSKLFMWSPSTKAWTEVADLASTFQLKDITRLAVSPKGDRIAIVVSE</sequence>
<evidence type="ECO:0000313" key="3">
    <source>
        <dbReference type="Proteomes" id="UP001302349"/>
    </source>
</evidence>
<feature type="chain" id="PRO_5045073068" description="WD40-like Beta Propeller Repeat" evidence="1">
    <location>
        <begin position="21"/>
        <end position="289"/>
    </location>
</feature>
<feature type="signal peptide" evidence="1">
    <location>
        <begin position="1"/>
        <end position="20"/>
    </location>
</feature>
<evidence type="ECO:0008006" key="4">
    <source>
        <dbReference type="Google" id="ProtNLM"/>
    </source>
</evidence>
<dbReference type="InterPro" id="IPR011042">
    <property type="entry name" value="6-blade_b-propeller_TolB-like"/>
</dbReference>
<protein>
    <recommendedName>
        <fullName evidence="4">WD40-like Beta Propeller Repeat</fullName>
    </recommendedName>
</protein>
<dbReference type="SUPFAM" id="SSF69304">
    <property type="entry name" value="Tricorn protease N-terminal domain"/>
    <property type="match status" value="1"/>
</dbReference>
<keyword evidence="1" id="KW-0732">Signal</keyword>
<reference evidence="2 3" key="1">
    <citation type="journal article" date="2023" name="Microbiol. Resour. Announc.">
        <title>Complete Genome Sequence of Imperialibacter roseus strain P4T.</title>
        <authorList>
            <person name="Tizabi D.R."/>
            <person name="Bachvaroff T."/>
            <person name="Hill R.T."/>
        </authorList>
    </citation>
    <scope>NUCLEOTIDE SEQUENCE [LARGE SCALE GENOMIC DNA]</scope>
    <source>
        <strain evidence="2 3">P4T</strain>
    </source>
</reference>
<dbReference type="PANTHER" id="PTHR36842">
    <property type="entry name" value="PROTEIN TOLB HOMOLOG"/>
    <property type="match status" value="1"/>
</dbReference>
<dbReference type="Proteomes" id="UP001302349">
    <property type="component" value="Chromosome"/>
</dbReference>
<name>A0ABZ0IVZ6_9BACT</name>
<dbReference type="RefSeq" id="WP_317490756.1">
    <property type="nucleotide sequence ID" value="NZ_CP136051.1"/>
</dbReference>
<dbReference type="EMBL" id="CP136051">
    <property type="protein sequence ID" value="WOK08110.1"/>
    <property type="molecule type" value="Genomic_DNA"/>
</dbReference>
<accession>A0ABZ0IVZ6</accession>
<evidence type="ECO:0000313" key="2">
    <source>
        <dbReference type="EMBL" id="WOK08110.1"/>
    </source>
</evidence>
<gene>
    <name evidence="2" type="ORF">RT717_05615</name>
</gene>
<organism evidence="2 3">
    <name type="scientific">Imperialibacter roseus</name>
    <dbReference type="NCBI Taxonomy" id="1324217"/>
    <lineage>
        <taxon>Bacteria</taxon>
        <taxon>Pseudomonadati</taxon>
        <taxon>Bacteroidota</taxon>
        <taxon>Cytophagia</taxon>
        <taxon>Cytophagales</taxon>
        <taxon>Flammeovirgaceae</taxon>
        <taxon>Imperialibacter</taxon>
    </lineage>
</organism>